<dbReference type="RefSeq" id="WP_148578792.1">
    <property type="nucleotide sequence ID" value="NZ_JAVEUW010000034.1"/>
</dbReference>
<name>A0A6C2D2K1_9RHOO</name>
<dbReference type="EMBL" id="SDKK01000007">
    <property type="protein sequence ID" value="TYC59772.1"/>
    <property type="molecule type" value="Genomic_DNA"/>
</dbReference>
<dbReference type="AlphaFoldDB" id="A0A6C2D2K1"/>
<keyword evidence="2" id="KW-1185">Reference proteome</keyword>
<organism evidence="1 2">
    <name type="scientific">Zoogloea oleivorans</name>
    <dbReference type="NCBI Taxonomy" id="1552750"/>
    <lineage>
        <taxon>Bacteria</taxon>
        <taxon>Pseudomonadati</taxon>
        <taxon>Pseudomonadota</taxon>
        <taxon>Betaproteobacteria</taxon>
        <taxon>Rhodocyclales</taxon>
        <taxon>Zoogloeaceae</taxon>
        <taxon>Zoogloea</taxon>
    </lineage>
</organism>
<reference evidence="1 2" key="1">
    <citation type="submission" date="2019-01" db="EMBL/GenBank/DDBJ databases">
        <title>Zoogloea oleivorans genome sequencing and assembly.</title>
        <authorList>
            <person name="Tancsics A."/>
            <person name="Farkas M."/>
            <person name="Kriszt B."/>
            <person name="Maroti G."/>
            <person name="Horvath B."/>
        </authorList>
    </citation>
    <scope>NUCLEOTIDE SEQUENCE [LARGE SCALE GENOMIC DNA]</scope>
    <source>
        <strain evidence="1 2">Buc</strain>
    </source>
</reference>
<evidence type="ECO:0000313" key="1">
    <source>
        <dbReference type="EMBL" id="TYC59772.1"/>
    </source>
</evidence>
<comment type="caution">
    <text evidence="1">The sequence shown here is derived from an EMBL/GenBank/DDBJ whole genome shotgun (WGS) entry which is preliminary data.</text>
</comment>
<accession>A0A6C2D2K1</accession>
<sequence length="154" mass="17262">MDKYEQFQIEQSTLLKALAETGPNENLMRRMQALYKHTCVVVALGPTTAITRAPDDESRVYADEKDVVFYLQAIENGALSKIFEAKPWGDVVLEHEMLEFDGHASPGVRVSWSNKIAFLAAGKDGALDEKLEGMAGALAKMLSAKWYRWQVRLI</sequence>
<dbReference type="Proteomes" id="UP000389128">
    <property type="component" value="Unassembled WGS sequence"/>
</dbReference>
<proteinExistence type="predicted"/>
<evidence type="ECO:0000313" key="2">
    <source>
        <dbReference type="Proteomes" id="UP000389128"/>
    </source>
</evidence>
<gene>
    <name evidence="1" type="ORF">ETQ85_09450</name>
</gene>
<protein>
    <submittedName>
        <fullName evidence="1">Uncharacterized protein</fullName>
    </submittedName>
</protein>
<dbReference type="OrthoDB" id="9180147at2"/>